<evidence type="ECO:0000256" key="6">
    <source>
        <dbReference type="ARBA" id="ARBA00047942"/>
    </source>
</evidence>
<sequence length="568" mass="66024">MPTLNWIGKEKVINHHQDVPYKILEPLYNYELGVMNYELDATLNSGNKIIHGDNLEALKSLLPEYEGKIKCIYIDPPYNTGNESWVYNDNVNHPKIKKWLGEVVGKDGEDLTRHDKWLCMMYPRLKLLHKLLSNDGVIFISIDDNEQANLKLICDEIFGARNYLGLISRKQSSGSKNDMGNSKVITTADYILPYKKNDFEFLPYQIKNNKKFNLKDEIGFYSIRALEMQGGGDTLPQRSKMGYSIYHRKADNQIKLLFDYNLENEIVYEEENKELLSLGFICYRPRKRDMALGRWRWGDGTFIERFNNNQVYFDKGRVYMKERASDVVNKYPEALIEDYLNTQGTNELKEIFYSKTFDFPKPSELLKFIFTVSTDKNSIILDSFAGSGTTAHAVLNLNKQDGGNRKYILIEMEDYADTITAERVKRVVMGYGNSETSITGLKTEGTGGSFNYYQLGEPLFLEEDVLNEAVGLENILKYIWYSETRTSYSPTKPSLVEENYHIGTKDQTDYYFYYTKDAVTTVDYDFMAKIKHKASQYIIYADNCLLEKDFMLKHHIIFKKIPRDITRF</sequence>
<protein>
    <recommendedName>
        <fullName evidence="2">site-specific DNA-methyltransferase (adenine-specific)</fullName>
        <ecNumber evidence="2">2.1.1.72</ecNumber>
    </recommendedName>
</protein>
<evidence type="ECO:0000256" key="4">
    <source>
        <dbReference type="ARBA" id="ARBA00022679"/>
    </source>
</evidence>
<dbReference type="PRINTS" id="PR00506">
    <property type="entry name" value="D21N6MTFRASE"/>
</dbReference>
<dbReference type="SUPFAM" id="SSF53335">
    <property type="entry name" value="S-adenosyl-L-methionine-dependent methyltransferases"/>
    <property type="match status" value="1"/>
</dbReference>
<comment type="catalytic activity">
    <reaction evidence="6">
        <text>a 2'-deoxyadenosine in DNA + S-adenosyl-L-methionine = an N(6)-methyl-2'-deoxyadenosine in DNA + S-adenosyl-L-homocysteine + H(+)</text>
        <dbReference type="Rhea" id="RHEA:15197"/>
        <dbReference type="Rhea" id="RHEA-COMP:12418"/>
        <dbReference type="Rhea" id="RHEA-COMP:12419"/>
        <dbReference type="ChEBI" id="CHEBI:15378"/>
        <dbReference type="ChEBI" id="CHEBI:57856"/>
        <dbReference type="ChEBI" id="CHEBI:59789"/>
        <dbReference type="ChEBI" id="CHEBI:90615"/>
        <dbReference type="ChEBI" id="CHEBI:90616"/>
        <dbReference type="EC" id="2.1.1.72"/>
    </reaction>
</comment>
<dbReference type="InterPro" id="IPR002052">
    <property type="entry name" value="DNA_methylase_N6_adenine_CS"/>
</dbReference>
<keyword evidence="4" id="KW-0808">Transferase</keyword>
<dbReference type="InterPro" id="IPR002941">
    <property type="entry name" value="DNA_methylase_N4/N6"/>
</dbReference>
<keyword evidence="5" id="KW-0949">S-adenosyl-L-methionine</keyword>
<dbReference type="GO" id="GO:0032259">
    <property type="term" value="P:methylation"/>
    <property type="evidence" value="ECO:0007669"/>
    <property type="project" value="UniProtKB-KW"/>
</dbReference>
<dbReference type="AlphaFoldDB" id="A0A930Y1F6"/>
<dbReference type="InterPro" id="IPR002295">
    <property type="entry name" value="N4/N6-MTase_EcoPI_Mod-like"/>
</dbReference>
<evidence type="ECO:0000313" key="9">
    <source>
        <dbReference type="Proteomes" id="UP000646211"/>
    </source>
</evidence>
<evidence type="ECO:0000313" key="8">
    <source>
        <dbReference type="EMBL" id="MBF2709429.1"/>
    </source>
</evidence>
<comment type="caution">
    <text evidence="8">The sequence shown here is derived from an EMBL/GenBank/DDBJ whole genome shotgun (WGS) entry which is preliminary data.</text>
</comment>
<organism evidence="8 9">
    <name type="scientific">Flavobacterium soyangense</name>
    <dbReference type="NCBI Taxonomy" id="2023265"/>
    <lineage>
        <taxon>Bacteria</taxon>
        <taxon>Pseudomonadati</taxon>
        <taxon>Bacteroidota</taxon>
        <taxon>Flavobacteriia</taxon>
        <taxon>Flavobacteriales</taxon>
        <taxon>Flavobacteriaceae</taxon>
        <taxon>Flavobacterium</taxon>
    </lineage>
</organism>
<accession>A0A930Y1F6</accession>
<dbReference type="PROSITE" id="PS00092">
    <property type="entry name" value="N6_MTASE"/>
    <property type="match status" value="1"/>
</dbReference>
<reference evidence="8" key="1">
    <citation type="submission" date="2020-11" db="EMBL/GenBank/DDBJ databases">
        <title>Genome of Flavobacterium soyangense.</title>
        <authorList>
            <person name="Liu Q."/>
            <person name="Xin Y.-H."/>
        </authorList>
    </citation>
    <scope>NUCLEOTIDE SEQUENCE</scope>
    <source>
        <strain evidence="8">CGMCC 1.13493</strain>
    </source>
</reference>
<dbReference type="GO" id="GO:0003677">
    <property type="term" value="F:DNA binding"/>
    <property type="evidence" value="ECO:0007669"/>
    <property type="project" value="InterPro"/>
</dbReference>
<evidence type="ECO:0000256" key="5">
    <source>
        <dbReference type="ARBA" id="ARBA00022691"/>
    </source>
</evidence>
<keyword evidence="3" id="KW-0489">Methyltransferase</keyword>
<proteinExistence type="inferred from homology"/>
<evidence type="ECO:0000256" key="3">
    <source>
        <dbReference type="ARBA" id="ARBA00022603"/>
    </source>
</evidence>
<dbReference type="Gene3D" id="3.40.50.150">
    <property type="entry name" value="Vaccinia Virus protein VP39"/>
    <property type="match status" value="1"/>
</dbReference>
<dbReference type="InterPro" id="IPR029063">
    <property type="entry name" value="SAM-dependent_MTases_sf"/>
</dbReference>
<dbReference type="EMBL" id="JADHEC010000031">
    <property type="protein sequence ID" value="MBF2709429.1"/>
    <property type="molecule type" value="Genomic_DNA"/>
</dbReference>
<dbReference type="Pfam" id="PF01555">
    <property type="entry name" value="N6_N4_Mtase"/>
    <property type="match status" value="1"/>
</dbReference>
<comment type="similarity">
    <text evidence="1">Belongs to the N(4)/N(6)-methyltransferase family.</text>
</comment>
<dbReference type="RefSeq" id="WP_194312670.1">
    <property type="nucleotide sequence ID" value="NZ_JADHEC010000031.1"/>
</dbReference>
<keyword evidence="9" id="KW-1185">Reference proteome</keyword>
<gene>
    <name evidence="8" type="ORF">IR213_12630</name>
</gene>
<dbReference type="Proteomes" id="UP000646211">
    <property type="component" value="Unassembled WGS sequence"/>
</dbReference>
<dbReference type="GO" id="GO:0009007">
    <property type="term" value="F:site-specific DNA-methyltransferase (adenine-specific) activity"/>
    <property type="evidence" value="ECO:0007669"/>
    <property type="project" value="UniProtKB-EC"/>
</dbReference>
<name>A0A930Y1F6_9FLAO</name>
<dbReference type="GO" id="GO:0008170">
    <property type="term" value="F:N-methyltransferase activity"/>
    <property type="evidence" value="ECO:0007669"/>
    <property type="project" value="InterPro"/>
</dbReference>
<evidence type="ECO:0000259" key="7">
    <source>
        <dbReference type="Pfam" id="PF01555"/>
    </source>
</evidence>
<evidence type="ECO:0000256" key="1">
    <source>
        <dbReference type="ARBA" id="ARBA00006594"/>
    </source>
</evidence>
<evidence type="ECO:0000256" key="2">
    <source>
        <dbReference type="ARBA" id="ARBA00011900"/>
    </source>
</evidence>
<dbReference type="EC" id="2.1.1.72" evidence="2"/>
<dbReference type="PIRSF" id="PIRSF015855">
    <property type="entry name" value="TypeIII_Mtase_mKpnI"/>
    <property type="match status" value="1"/>
</dbReference>
<feature type="domain" description="DNA methylase N-4/N-6" evidence="7">
    <location>
        <begin position="69"/>
        <end position="416"/>
    </location>
</feature>